<keyword evidence="1" id="KW-1133">Transmembrane helix</keyword>
<evidence type="ECO:0000256" key="1">
    <source>
        <dbReference type="SAM" id="Phobius"/>
    </source>
</evidence>
<dbReference type="InterPro" id="IPR050879">
    <property type="entry name" value="Acyltransferase_3"/>
</dbReference>
<dbReference type="EC" id="2.3.1.-" evidence="4"/>
<dbReference type="PANTHER" id="PTHR23028:SF53">
    <property type="entry name" value="ACYL_TRANSF_3 DOMAIN-CONTAINING PROTEIN"/>
    <property type="match status" value="1"/>
</dbReference>
<feature type="transmembrane region" description="Helical" evidence="1">
    <location>
        <begin position="350"/>
        <end position="369"/>
    </location>
</feature>
<dbReference type="GO" id="GO:0016020">
    <property type="term" value="C:membrane"/>
    <property type="evidence" value="ECO:0007669"/>
    <property type="project" value="TreeGrafter"/>
</dbReference>
<reference evidence="4" key="1">
    <citation type="submission" date="2024-05" db="EMBL/GenBank/DDBJ databases">
        <title>Herbiconiux sp. A18JL235.</title>
        <authorList>
            <person name="Zhang G."/>
        </authorList>
    </citation>
    <scope>NUCLEOTIDE SEQUENCE</scope>
    <source>
        <strain evidence="4">A18JL235</strain>
    </source>
</reference>
<keyword evidence="1" id="KW-0812">Transmembrane</keyword>
<feature type="transmembrane region" description="Helical" evidence="1">
    <location>
        <begin position="307"/>
        <end position="329"/>
    </location>
</feature>
<feature type="transmembrane region" description="Helical" evidence="1">
    <location>
        <begin position="212"/>
        <end position="236"/>
    </location>
</feature>
<feature type="transmembrane region" description="Helical" evidence="1">
    <location>
        <begin position="279"/>
        <end position="301"/>
    </location>
</feature>
<dbReference type="InterPro" id="IPR002656">
    <property type="entry name" value="Acyl_transf_3_dom"/>
</dbReference>
<dbReference type="PANTHER" id="PTHR23028">
    <property type="entry name" value="ACETYLTRANSFERASE"/>
    <property type="match status" value="1"/>
</dbReference>
<feature type="transmembrane region" description="Helical" evidence="1">
    <location>
        <begin position="248"/>
        <end position="267"/>
    </location>
</feature>
<feature type="transmembrane region" description="Helical" evidence="1">
    <location>
        <begin position="414"/>
        <end position="435"/>
    </location>
</feature>
<feature type="domain" description="Acyltransferase 3" evidence="2">
    <location>
        <begin position="42"/>
        <end position="388"/>
    </location>
</feature>
<dbReference type="EMBL" id="CP162511">
    <property type="protein sequence ID" value="XDI06540.1"/>
    <property type="molecule type" value="Genomic_DNA"/>
</dbReference>
<feature type="transmembrane region" description="Helical" evidence="1">
    <location>
        <begin position="182"/>
        <end position="200"/>
    </location>
</feature>
<feature type="transmembrane region" description="Helical" evidence="1">
    <location>
        <begin position="375"/>
        <end position="393"/>
    </location>
</feature>
<dbReference type="Pfam" id="PF19040">
    <property type="entry name" value="SGNH"/>
    <property type="match status" value="1"/>
</dbReference>
<gene>
    <name evidence="4" type="ORF">ABFY20_05435</name>
</gene>
<evidence type="ECO:0000259" key="2">
    <source>
        <dbReference type="Pfam" id="PF01757"/>
    </source>
</evidence>
<keyword evidence="4" id="KW-0808">Transferase</keyword>
<keyword evidence="4" id="KW-0012">Acyltransferase</keyword>
<feature type="transmembrane region" description="Helical" evidence="1">
    <location>
        <begin position="66"/>
        <end position="88"/>
    </location>
</feature>
<accession>A0AB39BJE1</accession>
<organism evidence="4">
    <name type="scientific">Herbiconiux sp. A18JL235</name>
    <dbReference type="NCBI Taxonomy" id="3152363"/>
    <lineage>
        <taxon>Bacteria</taxon>
        <taxon>Bacillati</taxon>
        <taxon>Actinomycetota</taxon>
        <taxon>Actinomycetes</taxon>
        <taxon>Micrococcales</taxon>
        <taxon>Microbacteriaceae</taxon>
        <taxon>Herbiconiux</taxon>
    </lineage>
</organism>
<proteinExistence type="predicted"/>
<evidence type="ECO:0000313" key="4">
    <source>
        <dbReference type="EMBL" id="XDI06540.1"/>
    </source>
</evidence>
<dbReference type="Pfam" id="PF01757">
    <property type="entry name" value="Acyl_transf_3"/>
    <property type="match status" value="1"/>
</dbReference>
<dbReference type="GO" id="GO:0009103">
    <property type="term" value="P:lipopolysaccharide biosynthetic process"/>
    <property type="evidence" value="ECO:0007669"/>
    <property type="project" value="TreeGrafter"/>
</dbReference>
<dbReference type="RefSeq" id="WP_368498920.1">
    <property type="nucleotide sequence ID" value="NZ_CP162511.1"/>
</dbReference>
<dbReference type="AlphaFoldDB" id="A0AB39BJE1"/>
<feature type="domain" description="SGNH" evidence="3">
    <location>
        <begin position="497"/>
        <end position="722"/>
    </location>
</feature>
<protein>
    <submittedName>
        <fullName evidence="4">Acyltransferase family protein</fullName>
        <ecNumber evidence="4">2.3.1.-</ecNumber>
    </submittedName>
</protein>
<feature type="transmembrane region" description="Helical" evidence="1">
    <location>
        <begin position="109"/>
        <end position="130"/>
    </location>
</feature>
<sequence length="735" mass="79302">MASSEHPAPAGAGGAAAGAAPVATRASRRSSGSAALREFRPEIQGLRALSVGVVVIYHLWPGALPGGFIGVDVFFVISGFLISGHLLGELRRTGKVAIGSFWARRIRRLLPASLLVLVVTLVATLIWVPLSNRADELVNIGASALYAINWVLANNAVDYLAQNNADSVVQQYWSLAVEEQFYVLWPLLLMGTVLVAGWVLRRRIDADSWKSLRPFVVGVLVLVFAASLIYSIYLTATRPGAAYFNTFVRAWEFAAGGLASVAVMWLADRRKLDRSSRGMRVVSAVVPWVGVALIAVSAYTFSGALPFPGIVAAIPVVGALLVLLVDPPASERFGLRTVSAFWPVKSIGKWSYSIYLWHWPIIVFFPLVFGVGIGIKAGIALGLLSIVVGALSSRFVEDPARYNRWWAAKRIRSYAFALGVPALIVAVIAANMTFIQQSIDEAANQATTQLEQPCYGANGILDQGACPDVFTATEPIDTAYASQDLDPNWCLVQLDNVWRNCTYGDPKGPNGTIAIVGDSHAAAMTPSFDEYFKTQGWRVVTYTRFGCPGLTTVPEQMVGKDAAEQIACTDWTKDVLADIESRDDIDVVAYTDWSRAYFTSDDPGQLQAFRDEIDANWSAVQASGKDVIFVRDVPGNSVGDVPTCLAGITVPAAAPCSNPRQKAIIDDTVLQAVAQNGDIPLVDTSQYFCTDETCMTFVGGVVTYADNNHMSNTYARSIAPHLGRDLTAAIESFGR</sequence>
<evidence type="ECO:0000259" key="3">
    <source>
        <dbReference type="Pfam" id="PF19040"/>
    </source>
</evidence>
<dbReference type="InterPro" id="IPR043968">
    <property type="entry name" value="SGNH"/>
</dbReference>
<keyword evidence="1" id="KW-0472">Membrane</keyword>
<dbReference type="GO" id="GO:0016747">
    <property type="term" value="F:acyltransferase activity, transferring groups other than amino-acyl groups"/>
    <property type="evidence" value="ECO:0007669"/>
    <property type="project" value="InterPro"/>
</dbReference>
<name>A0AB39BJE1_9MICO</name>